<proteinExistence type="predicted"/>
<dbReference type="EMBL" id="FN649745">
    <property type="protein sequence ID" value="CBJ33394.1"/>
    <property type="molecule type" value="Genomic_DNA"/>
</dbReference>
<dbReference type="AlphaFoldDB" id="D7G2F9"/>
<dbReference type="OrthoDB" id="10566883at2759"/>
<gene>
    <name evidence="2" type="ORF">Esi_0474_0012</name>
</gene>
<protein>
    <submittedName>
        <fullName evidence="2">Uncharacterized protein</fullName>
    </submittedName>
</protein>
<sequence length="514" mass="54763">MTPAASGAGGGTTAPTNTPGERGDDASLAARADSSAAAVTAVTPAAVAPLAPGAATVEGTGAPAQSRSGLAAAAAELLLVGAGDAQQAVGTEERGQGAKQEGRKGKQRQQHQQQRVQRPRRLRADKRKALDMLRTESEPGEDKSKRGRMSQEEEEEEREGEEREPAVAAVEQEEEDELRDAGETEEISPATALLPPPPPDEPPQSAKRKRQSPKKQLQQRQAAAAAKTATTPRKNQNQKQRKLQLQPPNFEIEKHGGGKIRKRYSLDFKVKAARYALSPDPKGQARGGTVGARYAAAQLDIPESQSVREWMRRLPEMEAELMRAQTDGGEKVSRHVRRKKSMSNGRVPATHKIEEELLAFIQRESSSCSFSNGVAQAAAAAAAASGSKKVSSRAVKDKAQELMPDVFGVVPSWERDGDDYPVAFKRYEAKMSSWCHRFLKRHRVANLCENPNPIKKKRIGEEGGRHGRWGGGGGAAGASGAGACSNGGEVEDEEDAAGAGSKDGDEEGVAGDEG</sequence>
<feature type="compositionally biased region" description="Low complexity" evidence="1">
    <location>
        <begin position="214"/>
        <end position="249"/>
    </location>
</feature>
<accession>D7G2F9</accession>
<feature type="compositionally biased region" description="Gly residues" evidence="1">
    <location>
        <begin position="469"/>
        <end position="480"/>
    </location>
</feature>
<evidence type="ECO:0000313" key="3">
    <source>
        <dbReference type="Proteomes" id="UP000002630"/>
    </source>
</evidence>
<evidence type="ECO:0000256" key="1">
    <source>
        <dbReference type="SAM" id="MobiDB-lite"/>
    </source>
</evidence>
<reference evidence="2 3" key="1">
    <citation type="journal article" date="2010" name="Nature">
        <title>The Ectocarpus genome and the independent evolution of multicellularity in brown algae.</title>
        <authorList>
            <person name="Cock J.M."/>
            <person name="Sterck L."/>
            <person name="Rouze P."/>
            <person name="Scornet D."/>
            <person name="Allen A.E."/>
            <person name="Amoutzias G."/>
            <person name="Anthouard V."/>
            <person name="Artiguenave F."/>
            <person name="Aury J.M."/>
            <person name="Badger J.H."/>
            <person name="Beszteri B."/>
            <person name="Billiau K."/>
            <person name="Bonnet E."/>
            <person name="Bothwell J.H."/>
            <person name="Bowler C."/>
            <person name="Boyen C."/>
            <person name="Brownlee C."/>
            <person name="Carrano C.J."/>
            <person name="Charrier B."/>
            <person name="Cho G.Y."/>
            <person name="Coelho S.M."/>
            <person name="Collen J."/>
            <person name="Corre E."/>
            <person name="Da Silva C."/>
            <person name="Delage L."/>
            <person name="Delaroque N."/>
            <person name="Dittami S.M."/>
            <person name="Doulbeau S."/>
            <person name="Elias M."/>
            <person name="Farnham G."/>
            <person name="Gachon C.M."/>
            <person name="Gschloessl B."/>
            <person name="Heesch S."/>
            <person name="Jabbari K."/>
            <person name="Jubin C."/>
            <person name="Kawai H."/>
            <person name="Kimura K."/>
            <person name="Kloareg B."/>
            <person name="Kupper F.C."/>
            <person name="Lang D."/>
            <person name="Le Bail A."/>
            <person name="Leblanc C."/>
            <person name="Lerouge P."/>
            <person name="Lohr M."/>
            <person name="Lopez P.J."/>
            <person name="Martens C."/>
            <person name="Maumus F."/>
            <person name="Michel G."/>
            <person name="Miranda-Saavedra D."/>
            <person name="Morales J."/>
            <person name="Moreau H."/>
            <person name="Motomura T."/>
            <person name="Nagasato C."/>
            <person name="Napoli C.A."/>
            <person name="Nelson D.R."/>
            <person name="Nyvall-Collen P."/>
            <person name="Peters A.F."/>
            <person name="Pommier C."/>
            <person name="Potin P."/>
            <person name="Poulain J."/>
            <person name="Quesneville H."/>
            <person name="Read B."/>
            <person name="Rensing S.A."/>
            <person name="Ritter A."/>
            <person name="Rousvoal S."/>
            <person name="Samanta M."/>
            <person name="Samson G."/>
            <person name="Schroeder D.C."/>
            <person name="Segurens B."/>
            <person name="Strittmatter M."/>
            <person name="Tonon T."/>
            <person name="Tregear J.W."/>
            <person name="Valentin K."/>
            <person name="von Dassow P."/>
            <person name="Yamagishi T."/>
            <person name="Van de Peer Y."/>
            <person name="Wincker P."/>
        </authorList>
    </citation>
    <scope>NUCLEOTIDE SEQUENCE [LARGE SCALE GENOMIC DNA]</scope>
    <source>
        <strain evidence="3">Ec32 / CCAP1310/4</strain>
    </source>
</reference>
<organism evidence="2 3">
    <name type="scientific">Ectocarpus siliculosus</name>
    <name type="common">Brown alga</name>
    <name type="synonym">Conferva siliculosa</name>
    <dbReference type="NCBI Taxonomy" id="2880"/>
    <lineage>
        <taxon>Eukaryota</taxon>
        <taxon>Sar</taxon>
        <taxon>Stramenopiles</taxon>
        <taxon>Ochrophyta</taxon>
        <taxon>PX clade</taxon>
        <taxon>Phaeophyceae</taxon>
        <taxon>Ectocarpales</taxon>
        <taxon>Ectocarpaceae</taxon>
        <taxon>Ectocarpus</taxon>
    </lineage>
</organism>
<feature type="region of interest" description="Disordered" evidence="1">
    <location>
        <begin position="1"/>
        <end position="38"/>
    </location>
</feature>
<evidence type="ECO:0000313" key="2">
    <source>
        <dbReference type="EMBL" id="CBJ33394.1"/>
    </source>
</evidence>
<keyword evidence="3" id="KW-1185">Reference proteome</keyword>
<feature type="compositionally biased region" description="Acidic residues" evidence="1">
    <location>
        <begin position="504"/>
        <end position="514"/>
    </location>
</feature>
<feature type="compositionally biased region" description="Basic and acidic residues" evidence="1">
    <location>
        <begin position="127"/>
        <end position="144"/>
    </location>
</feature>
<feature type="compositionally biased region" description="Low complexity" evidence="1">
    <location>
        <begin position="13"/>
        <end position="38"/>
    </location>
</feature>
<feature type="region of interest" description="Disordered" evidence="1">
    <location>
        <begin position="324"/>
        <end position="346"/>
    </location>
</feature>
<feature type="compositionally biased region" description="Acidic residues" evidence="1">
    <location>
        <begin position="171"/>
        <end position="186"/>
    </location>
</feature>
<dbReference type="Proteomes" id="UP000002630">
    <property type="component" value="Linkage Group LG20"/>
</dbReference>
<feature type="region of interest" description="Disordered" evidence="1">
    <location>
        <begin position="453"/>
        <end position="514"/>
    </location>
</feature>
<name>D7G2F9_ECTSI</name>
<feature type="compositionally biased region" description="Basic and acidic residues" evidence="1">
    <location>
        <begin position="91"/>
        <end position="104"/>
    </location>
</feature>
<feature type="compositionally biased region" description="Basic residues" evidence="1">
    <location>
        <begin position="117"/>
        <end position="126"/>
    </location>
</feature>
<dbReference type="EMBL" id="FN648679">
    <property type="protein sequence ID" value="CBJ33394.1"/>
    <property type="molecule type" value="Genomic_DNA"/>
</dbReference>
<feature type="region of interest" description="Disordered" evidence="1">
    <location>
        <begin position="86"/>
        <end position="258"/>
    </location>
</feature>
<dbReference type="InParanoid" id="D7G2F9"/>